<proteinExistence type="predicted"/>
<sequence>MNKNNYKAFLQEKQGITCSFQGLPTQVVCHCRGDVAGLVTLVANLFGLAA</sequence>
<protein>
    <submittedName>
        <fullName evidence="1">Uncharacterized protein</fullName>
    </submittedName>
</protein>
<comment type="caution">
    <text evidence="1">The sequence shown here is derived from an EMBL/GenBank/DDBJ whole genome shotgun (WGS) entry which is preliminary data.</text>
</comment>
<keyword evidence="2" id="KW-1185">Reference proteome</keyword>
<dbReference type="RefSeq" id="WP_220198398.1">
    <property type="nucleotide sequence ID" value="NZ_BNJF01000005.1"/>
</dbReference>
<reference evidence="1" key="1">
    <citation type="submission" date="2020-10" db="EMBL/GenBank/DDBJ databases">
        <title>Taxonomic study of unclassified bacteria belonging to the class Ktedonobacteria.</title>
        <authorList>
            <person name="Yabe S."/>
            <person name="Wang C.M."/>
            <person name="Zheng Y."/>
            <person name="Sakai Y."/>
            <person name="Cavaletti L."/>
            <person name="Monciardini P."/>
            <person name="Donadio S."/>
        </authorList>
    </citation>
    <scope>NUCLEOTIDE SEQUENCE</scope>
    <source>
        <strain evidence="1">SOSP1-1</strain>
    </source>
</reference>
<name>A0A8J3IAV8_9CHLR</name>
<dbReference type="AlphaFoldDB" id="A0A8J3IAV8"/>
<evidence type="ECO:0000313" key="2">
    <source>
        <dbReference type="Proteomes" id="UP000612362"/>
    </source>
</evidence>
<dbReference type="EMBL" id="BNJF01000005">
    <property type="protein sequence ID" value="GHO49252.1"/>
    <property type="molecule type" value="Genomic_DNA"/>
</dbReference>
<evidence type="ECO:0000313" key="1">
    <source>
        <dbReference type="EMBL" id="GHO49252.1"/>
    </source>
</evidence>
<gene>
    <name evidence="1" type="ORF">KSX_74150</name>
</gene>
<dbReference type="Proteomes" id="UP000612362">
    <property type="component" value="Unassembled WGS sequence"/>
</dbReference>
<accession>A0A8J3IAV8</accession>
<organism evidence="1 2">
    <name type="scientific">Ktedonospora formicarum</name>
    <dbReference type="NCBI Taxonomy" id="2778364"/>
    <lineage>
        <taxon>Bacteria</taxon>
        <taxon>Bacillati</taxon>
        <taxon>Chloroflexota</taxon>
        <taxon>Ktedonobacteria</taxon>
        <taxon>Ktedonobacterales</taxon>
        <taxon>Ktedonobacteraceae</taxon>
        <taxon>Ktedonospora</taxon>
    </lineage>
</organism>